<dbReference type="GO" id="GO:0003977">
    <property type="term" value="F:UDP-N-acetylglucosamine diphosphorylase activity"/>
    <property type="evidence" value="ECO:0007669"/>
    <property type="project" value="UniProtKB-EC"/>
</dbReference>
<keyword evidence="9" id="KW-1185">Reference proteome</keyword>
<keyword evidence="5" id="KW-0548">Nucleotidyltransferase</keyword>
<dbReference type="SUPFAM" id="SSF53448">
    <property type="entry name" value="Nucleotide-diphospho-sugar transferases"/>
    <property type="match status" value="1"/>
</dbReference>
<evidence type="ECO:0000313" key="9">
    <source>
        <dbReference type="Proteomes" id="UP000095300"/>
    </source>
</evidence>
<dbReference type="EC" id="2.7.7.23" evidence="3"/>
<name>A0A1I8PSF4_STOCA</name>
<dbReference type="FunFam" id="3.90.550.10:FF:000075">
    <property type="entry name" value="Probable UDP-N-acetylglucosamine pyrophosphorylase"/>
    <property type="match status" value="1"/>
</dbReference>
<feature type="compositionally biased region" description="Basic and acidic residues" evidence="7">
    <location>
        <begin position="7"/>
        <end position="16"/>
    </location>
</feature>
<evidence type="ECO:0000256" key="1">
    <source>
        <dbReference type="ARBA" id="ARBA00005208"/>
    </source>
</evidence>
<reference evidence="8" key="1">
    <citation type="submission" date="2020-05" db="UniProtKB">
        <authorList>
            <consortium name="EnsemblMetazoa"/>
        </authorList>
    </citation>
    <scope>IDENTIFICATION</scope>
    <source>
        <strain evidence="8">USDA</strain>
    </source>
</reference>
<gene>
    <name evidence="8" type="primary">106085865</name>
</gene>
<evidence type="ECO:0000256" key="6">
    <source>
        <dbReference type="ARBA" id="ARBA00048493"/>
    </source>
</evidence>
<dbReference type="InterPro" id="IPR002618">
    <property type="entry name" value="UDPGP_fam"/>
</dbReference>
<dbReference type="InterPro" id="IPR029044">
    <property type="entry name" value="Nucleotide-diphossugar_trans"/>
</dbReference>
<dbReference type="PANTHER" id="PTHR11952">
    <property type="entry name" value="UDP- GLUCOSE PYROPHOSPHORYLASE"/>
    <property type="match status" value="1"/>
</dbReference>
<evidence type="ECO:0000256" key="4">
    <source>
        <dbReference type="ARBA" id="ARBA00022679"/>
    </source>
</evidence>
<protein>
    <recommendedName>
        <fullName evidence="3">UDP-N-acetylglucosamine diphosphorylase</fullName>
        <ecNumber evidence="3">2.7.7.23</ecNumber>
    </recommendedName>
</protein>
<dbReference type="PANTHER" id="PTHR11952:SF2">
    <property type="entry name" value="LD24639P"/>
    <property type="match status" value="1"/>
</dbReference>
<comment type="pathway">
    <text evidence="1">Nucleotide-sugar biosynthesis; UDP-N-acetyl-alpha-D-glucosamine biosynthesis; UDP-N-acetyl-alpha-D-glucosamine from N-acetyl-alpha-D-glucosamine 1-phosphate: step 1/1.</text>
</comment>
<dbReference type="Pfam" id="PF01704">
    <property type="entry name" value="UDPGP"/>
    <property type="match status" value="1"/>
</dbReference>
<evidence type="ECO:0000256" key="7">
    <source>
        <dbReference type="SAM" id="MobiDB-lite"/>
    </source>
</evidence>
<organism evidence="8 9">
    <name type="scientific">Stomoxys calcitrans</name>
    <name type="common">Stable fly</name>
    <name type="synonym">Conops calcitrans</name>
    <dbReference type="NCBI Taxonomy" id="35570"/>
    <lineage>
        <taxon>Eukaryota</taxon>
        <taxon>Metazoa</taxon>
        <taxon>Ecdysozoa</taxon>
        <taxon>Arthropoda</taxon>
        <taxon>Hexapoda</taxon>
        <taxon>Insecta</taxon>
        <taxon>Pterygota</taxon>
        <taxon>Neoptera</taxon>
        <taxon>Endopterygota</taxon>
        <taxon>Diptera</taxon>
        <taxon>Brachycera</taxon>
        <taxon>Muscomorpha</taxon>
        <taxon>Muscoidea</taxon>
        <taxon>Muscidae</taxon>
        <taxon>Stomoxys</taxon>
    </lineage>
</organism>
<dbReference type="OrthoDB" id="532420at2759"/>
<dbReference type="EnsemblMetazoa" id="SCAU010660-RD">
    <property type="protein sequence ID" value="SCAU010660-PD"/>
    <property type="gene ID" value="SCAU010660"/>
</dbReference>
<dbReference type="KEGG" id="scac:106085865"/>
<evidence type="ECO:0000256" key="3">
    <source>
        <dbReference type="ARBA" id="ARBA00012457"/>
    </source>
</evidence>
<proteinExistence type="inferred from homology"/>
<feature type="region of interest" description="Disordered" evidence="7">
    <location>
        <begin position="1"/>
        <end position="20"/>
    </location>
</feature>
<dbReference type="Gene3D" id="3.90.550.10">
    <property type="entry name" value="Spore Coat Polysaccharide Biosynthesis Protein SpsA, Chain A"/>
    <property type="match status" value="1"/>
</dbReference>
<dbReference type="VEuPathDB" id="VectorBase:SCAU010660"/>
<dbReference type="STRING" id="35570.A0A1I8PSF4"/>
<dbReference type="Proteomes" id="UP000095300">
    <property type="component" value="Unassembled WGS sequence"/>
</dbReference>
<evidence type="ECO:0000256" key="5">
    <source>
        <dbReference type="ARBA" id="ARBA00022695"/>
    </source>
</evidence>
<comment type="catalytic activity">
    <reaction evidence="6">
        <text>N-acetyl-alpha-D-glucosamine 1-phosphate + UTP + H(+) = UDP-N-acetyl-alpha-D-glucosamine + diphosphate</text>
        <dbReference type="Rhea" id="RHEA:13509"/>
        <dbReference type="ChEBI" id="CHEBI:15378"/>
        <dbReference type="ChEBI" id="CHEBI:33019"/>
        <dbReference type="ChEBI" id="CHEBI:46398"/>
        <dbReference type="ChEBI" id="CHEBI:57705"/>
        <dbReference type="ChEBI" id="CHEBI:57776"/>
        <dbReference type="EC" id="2.7.7.23"/>
    </reaction>
</comment>
<dbReference type="AlphaFoldDB" id="A0A1I8PSF4"/>
<evidence type="ECO:0000256" key="2">
    <source>
        <dbReference type="ARBA" id="ARBA00010401"/>
    </source>
</evidence>
<keyword evidence="4" id="KW-0808">Transferase</keyword>
<sequence length="545" mass="60942">MSCPLPETKESKHTKDTSQLANESVITRLPKRTVVLTFASFISNTPNSEHSTFVTFSFHSSAIMIDYVELNTRLQQVGQEHLLKFWDELNENERHQLEQDISELDLNELKLYFDRATTSLSQNGLKLDDRLQPLPEDKLLSISRSPEELLAGYRDEGLKQISMGHVAVLLMAGGQGTRLGFAYPKGMYDVGLQSGKTLFRLQAERIIKLEELAFDATGKQGTITWYIMTSEHTIQPTLDYLEGNNYFGLKKENVVLFKQGSLPCFEYDGKIILDQKHRIARAPDGNGGIYRAMKSQGILDDLAKRGILYLHAHSVDNILIRVADPVFVGYCAQENAECAAKVVEKSSPTEAVGVVAIVDGKYQVVEYSEISSKTAEMRNADGRLTFSAGNICNHFFTTAFLHKIGSTYEQELKLHVAKKKIPFIDNSGKRITPENPNGIKIEKFVFDVFEFAQKFVAMEVPRDEEFSALKNADSAGKDCPSTARNDLYRLHKKFVEAAGGIVHGEECEISPFVSYAGENLAPLVQGKSFTTPLYLCSNRENSAHL</sequence>
<accession>A0A1I8PSF4</accession>
<dbReference type="GO" id="GO:0006048">
    <property type="term" value="P:UDP-N-acetylglucosamine biosynthetic process"/>
    <property type="evidence" value="ECO:0007669"/>
    <property type="project" value="TreeGrafter"/>
</dbReference>
<comment type="similarity">
    <text evidence="2">Belongs to the UDPGP type 1 family.</text>
</comment>
<dbReference type="InterPro" id="IPR039741">
    <property type="entry name" value="UDP-sugar_pyrophosphorylase"/>
</dbReference>
<dbReference type="CDD" id="cd04193">
    <property type="entry name" value="UDPGlcNAc_PPase"/>
    <property type="match status" value="1"/>
</dbReference>
<evidence type="ECO:0000313" key="8">
    <source>
        <dbReference type="EnsemblMetazoa" id="SCAU010660-PD"/>
    </source>
</evidence>